<evidence type="ECO:0000259" key="12">
    <source>
        <dbReference type="Pfam" id="PF00764"/>
    </source>
</evidence>
<comment type="similarity">
    <text evidence="10">Belongs to the argininosuccinate synthase family. Type 1 subfamily.</text>
</comment>
<dbReference type="OrthoDB" id="9801641at2"/>
<reference evidence="14 15" key="1">
    <citation type="submission" date="2019-03" db="EMBL/GenBank/DDBJ databases">
        <title>Genomic Encyclopedia of Type Strains, Phase IV (KMG-IV): sequencing the most valuable type-strain genomes for metagenomic binning, comparative biology and taxonomic classification.</title>
        <authorList>
            <person name="Goeker M."/>
        </authorList>
    </citation>
    <scope>NUCLEOTIDE SEQUENCE [LARGE SCALE GENOMIC DNA]</scope>
    <source>
        <strain evidence="14 15">DSM 11901</strain>
    </source>
</reference>
<dbReference type="GO" id="GO:0006526">
    <property type="term" value="P:L-arginine biosynthetic process"/>
    <property type="evidence" value="ECO:0007669"/>
    <property type="project" value="UniProtKB-UniRule"/>
</dbReference>
<feature type="domain" description="Arginosuccinate synthase C-terminal" evidence="13">
    <location>
        <begin position="219"/>
        <end position="438"/>
    </location>
</feature>
<feature type="binding site" evidence="10">
    <location>
        <begin position="48"/>
        <end position="56"/>
    </location>
    <ligand>
        <name>ATP</name>
        <dbReference type="ChEBI" id="CHEBI:30616"/>
    </ligand>
</feature>
<organism evidence="14 15">
    <name type="scientific">Aquabacterium commune</name>
    <dbReference type="NCBI Taxonomy" id="70586"/>
    <lineage>
        <taxon>Bacteria</taxon>
        <taxon>Pseudomonadati</taxon>
        <taxon>Pseudomonadota</taxon>
        <taxon>Betaproteobacteria</taxon>
        <taxon>Burkholderiales</taxon>
        <taxon>Aquabacterium</taxon>
    </lineage>
</organism>
<feature type="binding site" evidence="10">
    <location>
        <position position="165"/>
    </location>
    <ligand>
        <name>L-aspartate</name>
        <dbReference type="ChEBI" id="CHEBI:29991"/>
    </ligand>
</feature>
<keyword evidence="7 10" id="KW-0028">Amino-acid biosynthesis</keyword>
<comment type="subcellular location">
    <subcellularLocation>
        <location evidence="10">Cytoplasm</location>
    </subcellularLocation>
</comment>
<keyword evidence="8 10" id="KW-0547">Nucleotide-binding</keyword>
<feature type="binding site" evidence="10">
    <location>
        <position position="75"/>
    </location>
    <ligand>
        <name>ATP</name>
        <dbReference type="ChEBI" id="CHEBI:30616"/>
    </ligand>
</feature>
<dbReference type="SUPFAM" id="SSF69864">
    <property type="entry name" value="Argininosuccinate synthetase, C-terminal domain"/>
    <property type="match status" value="1"/>
</dbReference>
<dbReference type="InterPro" id="IPR048267">
    <property type="entry name" value="Arginosuc_syn_N"/>
</dbReference>
<dbReference type="InterPro" id="IPR018223">
    <property type="entry name" value="Arginosuc_synth_CS"/>
</dbReference>
<dbReference type="SUPFAM" id="SSF52402">
    <property type="entry name" value="Adenine nucleotide alpha hydrolases-like"/>
    <property type="match status" value="1"/>
</dbReference>
<evidence type="ECO:0000256" key="5">
    <source>
        <dbReference type="ARBA" id="ARBA00022571"/>
    </source>
</evidence>
<dbReference type="Pfam" id="PF20979">
    <property type="entry name" value="Arginosuc_syn_C"/>
    <property type="match status" value="1"/>
</dbReference>
<dbReference type="EC" id="6.3.4.5" evidence="3 10"/>
<dbReference type="Pfam" id="PF00764">
    <property type="entry name" value="Arginosuc_synth"/>
    <property type="match status" value="1"/>
</dbReference>
<dbReference type="InterPro" id="IPR014729">
    <property type="entry name" value="Rossmann-like_a/b/a_fold"/>
</dbReference>
<dbReference type="RefSeq" id="WP_133605955.1">
    <property type="nucleotide sequence ID" value="NZ_JBASTO010000177.1"/>
</dbReference>
<dbReference type="InterPro" id="IPR001518">
    <property type="entry name" value="Arginosuc_synth"/>
</dbReference>
<feature type="binding site" evidence="10">
    <location>
        <position position="128"/>
    </location>
    <ligand>
        <name>L-citrulline</name>
        <dbReference type="ChEBI" id="CHEBI:57743"/>
    </ligand>
</feature>
<feature type="binding site" evidence="10">
    <location>
        <position position="164"/>
    </location>
    <ligand>
        <name>L-aspartate</name>
        <dbReference type="ChEBI" id="CHEBI:29991"/>
    </ligand>
</feature>
<dbReference type="PROSITE" id="PS00564">
    <property type="entry name" value="ARGININOSUCCIN_SYN_1"/>
    <property type="match status" value="1"/>
</dbReference>
<feature type="binding site" evidence="10">
    <location>
        <position position="133"/>
    </location>
    <ligand>
        <name>L-citrulline</name>
        <dbReference type="ChEBI" id="CHEBI:57743"/>
    </ligand>
</feature>
<feature type="domain" description="Arginosuccinate synthase-like N-terminal" evidence="12">
    <location>
        <begin position="44"/>
        <end position="207"/>
    </location>
</feature>
<evidence type="ECO:0000313" key="15">
    <source>
        <dbReference type="Proteomes" id="UP000294593"/>
    </source>
</evidence>
<dbReference type="Gene3D" id="1.20.5.470">
    <property type="entry name" value="Single helix bin"/>
    <property type="match status" value="1"/>
</dbReference>
<dbReference type="UniPathway" id="UPA00068">
    <property type="reaction ID" value="UER00113"/>
</dbReference>
<protein>
    <recommendedName>
        <fullName evidence="3 10">Argininosuccinate synthase</fullName>
        <ecNumber evidence="3 10">6.3.4.5</ecNumber>
    </recommendedName>
    <alternativeName>
        <fullName evidence="10">Citrulline--aspartate ligase</fullName>
    </alternativeName>
</protein>
<keyword evidence="15" id="KW-1185">Reference proteome</keyword>
<dbReference type="PROSITE" id="PS00565">
    <property type="entry name" value="ARGININOSUCCIN_SYN_2"/>
    <property type="match status" value="1"/>
</dbReference>
<gene>
    <name evidence="10" type="primary">argG</name>
    <name evidence="14" type="ORF">EV672_101479</name>
</gene>
<feature type="compositionally biased region" description="Polar residues" evidence="11">
    <location>
        <begin position="1"/>
        <end position="17"/>
    </location>
</feature>
<proteinExistence type="inferred from homology"/>
<dbReference type="Gene3D" id="3.40.50.620">
    <property type="entry name" value="HUPs"/>
    <property type="match status" value="1"/>
</dbReference>
<dbReference type="PANTHER" id="PTHR11587:SF2">
    <property type="entry name" value="ARGININOSUCCINATE SYNTHASE"/>
    <property type="match status" value="1"/>
</dbReference>
<dbReference type="Proteomes" id="UP000294593">
    <property type="component" value="Unassembled WGS sequence"/>
</dbReference>
<dbReference type="InterPro" id="IPR048268">
    <property type="entry name" value="Arginosuc_syn_C"/>
</dbReference>
<evidence type="ECO:0000256" key="3">
    <source>
        <dbReference type="ARBA" id="ARBA00012286"/>
    </source>
</evidence>
<dbReference type="GO" id="GO:0000053">
    <property type="term" value="P:argininosuccinate metabolic process"/>
    <property type="evidence" value="ECO:0007669"/>
    <property type="project" value="TreeGrafter"/>
</dbReference>
<evidence type="ECO:0000256" key="9">
    <source>
        <dbReference type="ARBA" id="ARBA00022840"/>
    </source>
</evidence>
<feature type="binding site" evidence="10">
    <location>
        <position position="317"/>
    </location>
    <ligand>
        <name>L-citrulline</name>
        <dbReference type="ChEBI" id="CHEBI:57743"/>
    </ligand>
</feature>
<evidence type="ECO:0000259" key="13">
    <source>
        <dbReference type="Pfam" id="PF20979"/>
    </source>
</evidence>
<evidence type="ECO:0000256" key="10">
    <source>
        <dbReference type="HAMAP-Rule" id="MF_00005"/>
    </source>
</evidence>
<accession>A0A4R6RNN8</accession>
<feature type="binding site" evidence="10">
    <location>
        <position position="160"/>
    </location>
    <ligand>
        <name>L-aspartate</name>
        <dbReference type="ChEBI" id="CHEBI:29991"/>
    </ligand>
</feature>
<evidence type="ECO:0000256" key="1">
    <source>
        <dbReference type="ARBA" id="ARBA00004967"/>
    </source>
</evidence>
<comment type="caution">
    <text evidence="14">The sequence shown here is derived from an EMBL/GenBank/DDBJ whole genome shotgun (WGS) entry which is preliminary data.</text>
</comment>
<dbReference type="FunFam" id="3.40.50.620:FF:000019">
    <property type="entry name" value="Argininosuccinate synthase"/>
    <property type="match status" value="1"/>
</dbReference>
<evidence type="ECO:0000256" key="11">
    <source>
        <dbReference type="SAM" id="MobiDB-lite"/>
    </source>
</evidence>
<dbReference type="GO" id="GO:0005737">
    <property type="term" value="C:cytoplasm"/>
    <property type="evidence" value="ECO:0007669"/>
    <property type="project" value="UniProtKB-SubCell"/>
</dbReference>
<keyword evidence="9 10" id="KW-0067">ATP-binding</keyword>
<dbReference type="FunFam" id="1.20.5.470:FF:000001">
    <property type="entry name" value="Argininosuccinate synthase"/>
    <property type="match status" value="1"/>
</dbReference>
<comment type="pathway">
    <text evidence="1 10">Amino-acid biosynthesis; L-arginine biosynthesis; L-arginine from L-ornithine and carbamoyl phosphate: step 2/3.</text>
</comment>
<dbReference type="InterPro" id="IPR024074">
    <property type="entry name" value="AS_cat/multimer_dom_body"/>
</dbReference>
<dbReference type="EMBL" id="SNXW01000001">
    <property type="protein sequence ID" value="TDP88333.1"/>
    <property type="molecule type" value="Genomic_DNA"/>
</dbReference>
<dbReference type="GO" id="GO:0000050">
    <property type="term" value="P:urea cycle"/>
    <property type="evidence" value="ECO:0007669"/>
    <property type="project" value="TreeGrafter"/>
</dbReference>
<dbReference type="CDD" id="cd01999">
    <property type="entry name" value="ASS"/>
    <property type="match status" value="1"/>
</dbReference>
<dbReference type="FunFam" id="3.90.1260.10:FF:000007">
    <property type="entry name" value="Argininosuccinate synthase"/>
    <property type="match status" value="1"/>
</dbReference>
<feature type="region of interest" description="Disordered" evidence="11">
    <location>
        <begin position="1"/>
        <end position="21"/>
    </location>
</feature>
<feature type="binding site" evidence="10">
    <location>
        <position position="305"/>
    </location>
    <ligand>
        <name>L-citrulline</name>
        <dbReference type="ChEBI" id="CHEBI:57743"/>
    </ligand>
</feature>
<evidence type="ECO:0000256" key="4">
    <source>
        <dbReference type="ARBA" id="ARBA00022490"/>
    </source>
</evidence>
<evidence type="ECO:0000256" key="7">
    <source>
        <dbReference type="ARBA" id="ARBA00022605"/>
    </source>
</evidence>
<feature type="binding site" evidence="10">
    <location>
        <position position="158"/>
    </location>
    <ligand>
        <name>ATP</name>
        <dbReference type="ChEBI" id="CHEBI:30616"/>
    </ligand>
</feature>
<dbReference type="PANTHER" id="PTHR11587">
    <property type="entry name" value="ARGININOSUCCINATE SYNTHASE"/>
    <property type="match status" value="1"/>
</dbReference>
<dbReference type="InterPro" id="IPR023434">
    <property type="entry name" value="Arginosuc_synth_type_1_subfam"/>
</dbReference>
<feature type="binding site" evidence="10">
    <location>
        <position position="220"/>
    </location>
    <ligand>
        <name>L-citrulline</name>
        <dbReference type="ChEBI" id="CHEBI:57743"/>
    </ligand>
</feature>
<comment type="subunit">
    <text evidence="2 10">Homotetramer.</text>
</comment>
<evidence type="ECO:0000256" key="8">
    <source>
        <dbReference type="ARBA" id="ARBA00022741"/>
    </source>
</evidence>
<keyword evidence="5 10" id="KW-0055">Arginine biosynthesis</keyword>
<sequence>MSKTAKASQAPATQTPVTKPVKAATPVATSAPVVAKKAGQGVKKVVLAYSGGLDTSIILKWLQDEYGCEVVTFTADIGQGEEIEPARAKALKMGIKPENIFIEDLREEFVRDFVFPMFRANALYEGEYLLGTSIARPLIAKRLIEIAKKTKGDAISHGATGKGNDQVRFELGAYALLPGVKVIAPWREWDLLSREKLLAYADKHGIPVDFKKRKGGAPYSMDANLLHISYEGGVLEDPNFEPEASMWRLTNSPEKAPGKAQVIELTYAKGDVVAIDGVKMSPATVLTKLNEIGGKHGIGRLDKVENRYVGMKSRGCYETPGGTILLSGHRAIESITLDREVLALKDDLMPRYARMIYNGYWFSPERELLQGLIDKSQETVNGTVKLKLYKGTILVVGRESKTDSLFDAKISTFDDDGGAYNQADAAGFIKLNALRLRIGANVKAARAASAKAKPVAAKKAAAKPAAKPAAKAAK</sequence>
<dbReference type="AlphaFoldDB" id="A0A4R6RNN8"/>
<keyword evidence="4 10" id="KW-0963">Cytoplasm</keyword>
<dbReference type="NCBIfam" id="TIGR00032">
    <property type="entry name" value="argG"/>
    <property type="match status" value="1"/>
</dbReference>
<dbReference type="GO" id="GO:0004055">
    <property type="term" value="F:argininosuccinate synthase activity"/>
    <property type="evidence" value="ECO:0007669"/>
    <property type="project" value="UniProtKB-UniRule"/>
</dbReference>
<dbReference type="GO" id="GO:0005524">
    <property type="term" value="F:ATP binding"/>
    <property type="evidence" value="ECO:0007669"/>
    <property type="project" value="UniProtKB-UniRule"/>
</dbReference>
<dbReference type="HAMAP" id="MF_00005">
    <property type="entry name" value="Arg_succ_synth_type1"/>
    <property type="match status" value="1"/>
</dbReference>
<name>A0A4R6RNN8_9BURK</name>
<evidence type="ECO:0000256" key="6">
    <source>
        <dbReference type="ARBA" id="ARBA00022598"/>
    </source>
</evidence>
<keyword evidence="6 10" id="KW-0436">Ligase</keyword>
<feature type="binding site" evidence="10">
    <location>
        <position position="164"/>
    </location>
    <ligand>
        <name>L-citrulline</name>
        <dbReference type="ChEBI" id="CHEBI:57743"/>
    </ligand>
</feature>
<dbReference type="NCBIfam" id="NF001770">
    <property type="entry name" value="PRK00509.1"/>
    <property type="match status" value="1"/>
</dbReference>
<dbReference type="Gene3D" id="3.90.1260.10">
    <property type="entry name" value="Argininosuccinate synthetase, chain A, domain 2"/>
    <property type="match status" value="1"/>
</dbReference>
<evidence type="ECO:0000313" key="14">
    <source>
        <dbReference type="EMBL" id="TDP88333.1"/>
    </source>
</evidence>
<feature type="binding site" evidence="10">
    <location>
        <position position="168"/>
    </location>
    <ligand>
        <name>L-citrulline</name>
        <dbReference type="ChEBI" id="CHEBI:57743"/>
    </ligand>
</feature>
<comment type="catalytic activity">
    <reaction evidence="10">
        <text>L-citrulline + L-aspartate + ATP = 2-(N(omega)-L-arginino)succinate + AMP + diphosphate + H(+)</text>
        <dbReference type="Rhea" id="RHEA:10932"/>
        <dbReference type="ChEBI" id="CHEBI:15378"/>
        <dbReference type="ChEBI" id="CHEBI:29991"/>
        <dbReference type="ChEBI" id="CHEBI:30616"/>
        <dbReference type="ChEBI" id="CHEBI:33019"/>
        <dbReference type="ChEBI" id="CHEBI:57472"/>
        <dbReference type="ChEBI" id="CHEBI:57743"/>
        <dbReference type="ChEBI" id="CHEBI:456215"/>
        <dbReference type="EC" id="6.3.4.5"/>
    </reaction>
</comment>
<feature type="binding site" evidence="10">
    <location>
        <position position="229"/>
    </location>
    <ligand>
        <name>L-citrulline</name>
        <dbReference type="ChEBI" id="CHEBI:57743"/>
    </ligand>
</feature>
<evidence type="ECO:0000256" key="2">
    <source>
        <dbReference type="ARBA" id="ARBA00011881"/>
    </source>
</evidence>